<evidence type="ECO:0000313" key="1">
    <source>
        <dbReference type="EMBL" id="EGD08981.1"/>
    </source>
</evidence>
<reference evidence="1 2" key="1">
    <citation type="journal article" date="2011" name="BMC Genomics">
        <title>Comparative genomics reveals diversity among xanthomonads infecting tomato and pepper.</title>
        <authorList>
            <person name="Potnis N."/>
            <person name="Krasileva K."/>
            <person name="Chow V."/>
            <person name="Almeida N.F."/>
            <person name="Patil P.B."/>
            <person name="Ryan R.P."/>
            <person name="Sharlach M."/>
            <person name="Behlau F."/>
            <person name="Dow J.M."/>
            <person name="Momol M.T."/>
            <person name="White F.F."/>
            <person name="Preston J.F."/>
            <person name="Vinatzer B.A."/>
            <person name="Koebnik R."/>
            <person name="Setubal J.C."/>
            <person name="Norman D.J."/>
            <person name="Staskawicz B.J."/>
            <person name="Jones J.B."/>
        </authorList>
    </citation>
    <scope>NUCLEOTIDE SEQUENCE [LARGE SCALE GENOMIC DNA]</scope>
    <source>
        <strain evidence="1 2">ATCC 35937</strain>
    </source>
</reference>
<comment type="caution">
    <text evidence="1">The sequence shown here is derived from an EMBL/GenBank/DDBJ whole genome shotgun (WGS) entry which is preliminary data.</text>
</comment>
<name>F0BEW1_9XANT</name>
<proteinExistence type="predicted"/>
<protein>
    <submittedName>
        <fullName evidence="1">Uncharacterized protein</fullName>
    </submittedName>
</protein>
<dbReference type="KEGG" id="xve:BJD12_03515"/>
<dbReference type="AlphaFoldDB" id="F0BEW1"/>
<sequence>MHALLYKEFLPVSTQSKFHIPLPEAELERKTPILPLEQTFTFSGIIRKTLLSKSADVVRAYNDKFKYACTWERFDNGGDFCIACFDIYNFHKLAPPVTNFPKCFVAMYMPQRLPIGASRASDLEISLTHSELLDPWQQI</sequence>
<dbReference type="Proteomes" id="UP000003299">
    <property type="component" value="Unassembled WGS sequence"/>
</dbReference>
<evidence type="ECO:0000313" key="2">
    <source>
        <dbReference type="Proteomes" id="UP000003299"/>
    </source>
</evidence>
<organism evidence="1 2">
    <name type="scientific">Xanthomonas vesicatoria ATCC 35937</name>
    <dbReference type="NCBI Taxonomy" id="925775"/>
    <lineage>
        <taxon>Bacteria</taxon>
        <taxon>Pseudomonadati</taxon>
        <taxon>Pseudomonadota</taxon>
        <taxon>Gammaproteobacteria</taxon>
        <taxon>Lysobacterales</taxon>
        <taxon>Lysobacteraceae</taxon>
        <taxon>Xanthomonas</taxon>
    </lineage>
</organism>
<gene>
    <name evidence="1" type="ORF">XVE_2741</name>
</gene>
<dbReference type="EMBL" id="AEQV01000092">
    <property type="protein sequence ID" value="EGD08981.1"/>
    <property type="molecule type" value="Genomic_DNA"/>
</dbReference>
<accession>F0BEW1</accession>